<dbReference type="InterPro" id="IPR015667">
    <property type="entry name" value="Telethonin"/>
</dbReference>
<name>A0A662YPA7_ACIRT</name>
<dbReference type="GO" id="GO:0070080">
    <property type="term" value="F:titin Z domain binding"/>
    <property type="evidence" value="ECO:0007669"/>
    <property type="project" value="TreeGrafter"/>
</dbReference>
<dbReference type="Gene3D" id="2.20.160.10">
    <property type="entry name" value="titin domain like"/>
    <property type="match status" value="1"/>
</dbReference>
<evidence type="ECO:0000313" key="1">
    <source>
        <dbReference type="EMBL" id="RXM97651.1"/>
    </source>
</evidence>
<dbReference type="GO" id="GO:0003009">
    <property type="term" value="P:skeletal muscle contraction"/>
    <property type="evidence" value="ECO:0007669"/>
    <property type="project" value="TreeGrafter"/>
</dbReference>
<dbReference type="Proteomes" id="UP000289886">
    <property type="component" value="Unassembled WGS sequence"/>
</dbReference>
<dbReference type="GO" id="GO:0055003">
    <property type="term" value="P:cardiac myofibril assembly"/>
    <property type="evidence" value="ECO:0007669"/>
    <property type="project" value="TreeGrafter"/>
</dbReference>
<accession>A0A662YPA7</accession>
<dbReference type="GO" id="GO:0030674">
    <property type="term" value="F:protein-macromolecule adaptor activity"/>
    <property type="evidence" value="ECO:0007669"/>
    <property type="project" value="TreeGrafter"/>
</dbReference>
<dbReference type="GO" id="GO:0008307">
    <property type="term" value="F:structural constituent of muscle"/>
    <property type="evidence" value="ECO:0007669"/>
    <property type="project" value="TreeGrafter"/>
</dbReference>
<evidence type="ECO:0000313" key="2">
    <source>
        <dbReference type="Proteomes" id="UP000289886"/>
    </source>
</evidence>
<dbReference type="GO" id="GO:0030241">
    <property type="term" value="P:skeletal muscle myosin thick filament assembly"/>
    <property type="evidence" value="ECO:0007669"/>
    <property type="project" value="TreeGrafter"/>
</dbReference>
<comment type="caution">
    <text evidence="1">The sequence shown here is derived from an EMBL/GenBank/DDBJ whole genome shotgun (WGS) entry which is preliminary data.</text>
</comment>
<dbReference type="AlphaFoldDB" id="A0A662YPA7"/>
<keyword evidence="2" id="KW-1185">Reference proteome</keyword>
<dbReference type="EMBL" id="SCEB01000997">
    <property type="protein sequence ID" value="RXM97651.1"/>
    <property type="molecule type" value="Genomic_DNA"/>
</dbReference>
<dbReference type="GO" id="GO:0030018">
    <property type="term" value="C:Z disc"/>
    <property type="evidence" value="ECO:0007669"/>
    <property type="project" value="TreeGrafter"/>
</dbReference>
<dbReference type="PANTHER" id="PTHR15143">
    <property type="entry name" value="TELETHONIN"/>
    <property type="match status" value="1"/>
</dbReference>
<dbReference type="Pfam" id="PF09470">
    <property type="entry name" value="Telethonin"/>
    <property type="match status" value="1"/>
</dbReference>
<dbReference type="GO" id="GO:0048769">
    <property type="term" value="P:sarcomerogenesis"/>
    <property type="evidence" value="ECO:0007669"/>
    <property type="project" value="TreeGrafter"/>
</dbReference>
<protein>
    <submittedName>
        <fullName evidence="1">Telethonin</fullName>
    </submittedName>
</protein>
<gene>
    <name evidence="1" type="ORF">EOD39_14164</name>
</gene>
<dbReference type="GO" id="GO:0030240">
    <property type="term" value="P:skeletal muscle thin filament assembly"/>
    <property type="evidence" value="ECO:0007669"/>
    <property type="project" value="TreeGrafter"/>
</dbReference>
<dbReference type="GO" id="GO:0060048">
    <property type="term" value="P:cardiac muscle contraction"/>
    <property type="evidence" value="ECO:0007669"/>
    <property type="project" value="TreeGrafter"/>
</dbReference>
<organism evidence="1 2">
    <name type="scientific">Acipenser ruthenus</name>
    <name type="common">Sterlet sturgeon</name>
    <dbReference type="NCBI Taxonomy" id="7906"/>
    <lineage>
        <taxon>Eukaryota</taxon>
        <taxon>Metazoa</taxon>
        <taxon>Chordata</taxon>
        <taxon>Craniata</taxon>
        <taxon>Vertebrata</taxon>
        <taxon>Euteleostomi</taxon>
        <taxon>Actinopterygii</taxon>
        <taxon>Chondrostei</taxon>
        <taxon>Acipenseriformes</taxon>
        <taxon>Acipenseridae</taxon>
        <taxon>Acipenser</taxon>
    </lineage>
</organism>
<dbReference type="GO" id="GO:0055008">
    <property type="term" value="P:cardiac muscle tissue morphogenesis"/>
    <property type="evidence" value="ECO:0007669"/>
    <property type="project" value="TreeGrafter"/>
</dbReference>
<proteinExistence type="predicted"/>
<dbReference type="InterPro" id="IPR023111">
    <property type="entry name" value="Titin-like_dom_sf"/>
</dbReference>
<sequence length="183" mass="21236">MHSSASTGPSHLFNAHCEVKEDNLKDKELYHSRWHDLDMERRPWERTTLSENNSQKKERYEKKHLDLLVQRSPDQKMETGRLGERMTEYQLPYLNVLPVPIFVTNKVLSVAKDSEQAPTSVELKAIMEFEKALSSGVSVGRREISEITKEMPNVFQPIRMDFRASNLVLPRNVLPQFEAVIRS</sequence>
<dbReference type="PANTHER" id="PTHR15143:SF0">
    <property type="entry name" value="TELETHONIN"/>
    <property type="match status" value="1"/>
</dbReference>
<dbReference type="GO" id="GO:0035995">
    <property type="term" value="P:detection of muscle stretch"/>
    <property type="evidence" value="ECO:0007669"/>
    <property type="project" value="TreeGrafter"/>
</dbReference>
<dbReference type="OrthoDB" id="9949665at2759"/>
<dbReference type="GO" id="GO:0031432">
    <property type="term" value="F:titin binding"/>
    <property type="evidence" value="ECO:0007669"/>
    <property type="project" value="TreeGrafter"/>
</dbReference>
<reference evidence="1 2" key="1">
    <citation type="submission" date="2019-01" db="EMBL/GenBank/DDBJ databases">
        <title>Draft Genome and Complete Hox-Cluster Characterization of the Sterlet Sturgeon (Acipenser ruthenus).</title>
        <authorList>
            <person name="Wei Q."/>
        </authorList>
    </citation>
    <scope>NUCLEOTIDE SEQUENCE [LARGE SCALE GENOMIC DNA]</scope>
    <source>
        <strain evidence="1">WHYD16114868_AA</strain>
        <tissue evidence="1">Blood</tissue>
    </source>
</reference>